<evidence type="ECO:0000313" key="2">
    <source>
        <dbReference type="Proteomes" id="UP000199600"/>
    </source>
</evidence>
<protein>
    <submittedName>
        <fullName evidence="1">Uncharacterized protein</fullName>
    </submittedName>
</protein>
<dbReference type="AlphaFoldDB" id="A0A1A8XP11"/>
<dbReference type="EMBL" id="FLQY01000090">
    <property type="protein sequence ID" value="SBT06167.1"/>
    <property type="molecule type" value="Genomic_DNA"/>
</dbReference>
<accession>A0A1A8XP11</accession>
<proteinExistence type="predicted"/>
<gene>
    <name evidence="1" type="ORF">PROAA_180003</name>
</gene>
<name>A0A1A8XP11_9RHOO</name>
<evidence type="ECO:0000313" key="1">
    <source>
        <dbReference type="EMBL" id="SBT06167.1"/>
    </source>
</evidence>
<organism evidence="1 2">
    <name type="scientific">Candidatus Propionivibrio aalborgensis</name>
    <dbReference type="NCBI Taxonomy" id="1860101"/>
    <lineage>
        <taxon>Bacteria</taxon>
        <taxon>Pseudomonadati</taxon>
        <taxon>Pseudomonadota</taxon>
        <taxon>Betaproteobacteria</taxon>
        <taxon>Rhodocyclales</taxon>
        <taxon>Rhodocyclaceae</taxon>
        <taxon>Propionivibrio</taxon>
    </lineage>
</organism>
<dbReference type="Proteomes" id="UP000199600">
    <property type="component" value="Unassembled WGS sequence"/>
</dbReference>
<reference evidence="1 2" key="1">
    <citation type="submission" date="2016-06" db="EMBL/GenBank/DDBJ databases">
        <authorList>
            <person name="Kjaerup R.B."/>
            <person name="Dalgaard T.S."/>
            <person name="Juul-Madsen H.R."/>
        </authorList>
    </citation>
    <scope>NUCLEOTIDE SEQUENCE [LARGE SCALE GENOMIC DNA]</scope>
    <source>
        <strain evidence="1">2</strain>
    </source>
</reference>
<keyword evidence="2" id="KW-1185">Reference proteome</keyword>
<sequence length="85" mass="9800">MLCMGWYNNKRTLKVGNNEAQTTHAVTRVKRCLPSWNYGVDKNMNGHFQQFIPKKLGLESNASTCIAHCLVFCRPNTRSRRFPGR</sequence>